<gene>
    <name evidence="1" type="ORF">CLF_106817</name>
</gene>
<reference key="2">
    <citation type="submission" date="2011-10" db="EMBL/GenBank/DDBJ databases">
        <title>The genome and transcriptome sequence of Clonorchis sinensis provide insights into the carcinogenic liver fluke.</title>
        <authorList>
            <person name="Wang X."/>
            <person name="Huang Y."/>
            <person name="Chen W."/>
            <person name="Liu H."/>
            <person name="Guo L."/>
            <person name="Chen Y."/>
            <person name="Luo F."/>
            <person name="Zhou W."/>
            <person name="Sun J."/>
            <person name="Mao Q."/>
            <person name="Liang P."/>
            <person name="Zhou C."/>
            <person name="Tian Y."/>
            <person name="Men J."/>
            <person name="Lv X."/>
            <person name="Huang L."/>
            <person name="Zhou J."/>
            <person name="Hu Y."/>
            <person name="Li R."/>
            <person name="Zhang F."/>
            <person name="Lei H."/>
            <person name="Li X."/>
            <person name="Hu X."/>
            <person name="Liang C."/>
            <person name="Xu J."/>
            <person name="Wu Z."/>
            <person name="Yu X."/>
        </authorList>
    </citation>
    <scope>NUCLEOTIDE SEQUENCE</scope>
    <source>
        <strain>Henan</strain>
    </source>
</reference>
<dbReference type="Proteomes" id="UP000008909">
    <property type="component" value="Unassembled WGS sequence"/>
</dbReference>
<organism evidence="1 2">
    <name type="scientific">Clonorchis sinensis</name>
    <name type="common">Chinese liver fluke</name>
    <dbReference type="NCBI Taxonomy" id="79923"/>
    <lineage>
        <taxon>Eukaryota</taxon>
        <taxon>Metazoa</taxon>
        <taxon>Spiralia</taxon>
        <taxon>Lophotrochozoa</taxon>
        <taxon>Platyhelminthes</taxon>
        <taxon>Trematoda</taxon>
        <taxon>Digenea</taxon>
        <taxon>Opisthorchiida</taxon>
        <taxon>Opisthorchiata</taxon>
        <taxon>Opisthorchiidae</taxon>
        <taxon>Clonorchis</taxon>
    </lineage>
</organism>
<proteinExistence type="predicted"/>
<reference evidence="1" key="1">
    <citation type="journal article" date="2011" name="Genome Biol.">
        <title>The draft genome of the carcinogenic human liver fluke Clonorchis sinensis.</title>
        <authorList>
            <person name="Wang X."/>
            <person name="Chen W."/>
            <person name="Huang Y."/>
            <person name="Sun J."/>
            <person name="Men J."/>
            <person name="Liu H."/>
            <person name="Luo F."/>
            <person name="Guo L."/>
            <person name="Lv X."/>
            <person name="Deng C."/>
            <person name="Zhou C."/>
            <person name="Fan Y."/>
            <person name="Li X."/>
            <person name="Huang L."/>
            <person name="Hu Y."/>
            <person name="Liang C."/>
            <person name="Hu X."/>
            <person name="Xu J."/>
            <person name="Yu X."/>
        </authorList>
    </citation>
    <scope>NUCLEOTIDE SEQUENCE [LARGE SCALE GENOMIC DNA]</scope>
    <source>
        <strain evidence="1">Henan</strain>
    </source>
</reference>
<name>G7YFS1_CLOSI</name>
<dbReference type="AlphaFoldDB" id="G7YFS1"/>
<sequence length="109" mass="12542">MRARGDGLTIHVVIDQSGHEITEQPMEPTDRTTNRDRSMTSVFNTDVSLSYNDGLFESLIVKKRIKIDEALRILVEYGSEFLLICTGRRVFRHFGEREGLGESEPYFVF</sequence>
<evidence type="ECO:0000313" key="1">
    <source>
        <dbReference type="EMBL" id="GAA51804.1"/>
    </source>
</evidence>
<accession>G7YFS1</accession>
<protein>
    <submittedName>
        <fullName evidence="1">Uncharacterized protein</fullName>
    </submittedName>
</protein>
<keyword evidence="2" id="KW-1185">Reference proteome</keyword>
<evidence type="ECO:0000313" key="2">
    <source>
        <dbReference type="Proteomes" id="UP000008909"/>
    </source>
</evidence>
<dbReference type="EMBL" id="DF143202">
    <property type="protein sequence ID" value="GAA51804.1"/>
    <property type="molecule type" value="Genomic_DNA"/>
</dbReference>